<reference evidence="2 3" key="1">
    <citation type="submission" date="2017-09" db="EMBL/GenBank/DDBJ databases">
        <authorList>
            <consortium name="International Durum Wheat Genome Sequencing Consortium (IDWGSC)"/>
            <person name="Milanesi L."/>
        </authorList>
    </citation>
    <scope>NUCLEOTIDE SEQUENCE [LARGE SCALE GENOMIC DNA]</scope>
    <source>
        <strain evidence="3">cv. Svevo</strain>
    </source>
</reference>
<dbReference type="Pfam" id="PF14299">
    <property type="entry name" value="PP2"/>
    <property type="match status" value="1"/>
</dbReference>
<dbReference type="OMA" id="SCWEWID"/>
<dbReference type="SUPFAM" id="SSF81383">
    <property type="entry name" value="F-box domain"/>
    <property type="match status" value="1"/>
</dbReference>
<evidence type="ECO:0000259" key="1">
    <source>
        <dbReference type="PROSITE" id="PS50181"/>
    </source>
</evidence>
<accession>A0A9R0Y9H0</accession>
<evidence type="ECO:0000313" key="3">
    <source>
        <dbReference type="Proteomes" id="UP000324705"/>
    </source>
</evidence>
<dbReference type="Pfam" id="PF12937">
    <property type="entry name" value="F-box-like"/>
    <property type="match status" value="1"/>
</dbReference>
<protein>
    <recommendedName>
        <fullName evidence="1">F-box domain-containing protein</fullName>
    </recommendedName>
</protein>
<dbReference type="SMART" id="SM00256">
    <property type="entry name" value="FBOX"/>
    <property type="match status" value="1"/>
</dbReference>
<dbReference type="Proteomes" id="UP000324705">
    <property type="component" value="Chromosome 6A"/>
</dbReference>
<sequence>MEADGNEISRLPEELLASIISRTSPPDAGRCAAVSRSFLAAADSDAVWSCFLPRDLPRFAEGVLPHAPPSKKGLFRCLSDQPALLPGKLVSMRLDRATGTKCYMLSARSLHISWGETIDYWEWIKLRSDEIQANNSFREAAQLQGVWWLLIRGEIHSTMLSPNSKYAAYMVFKLADEFIKLDFPFQEASITVGGNDDSTRQVCLQAYMEDGDDGVPRKHILRCSWEDYMPHTSCDAIPLTDDVMLPRKRVDGWMEVELGEFYNGESCDSDVSVCLKETEGGVWKTGLIVWGIEIRTKQ</sequence>
<dbReference type="InterPro" id="IPR025886">
    <property type="entry name" value="PP2-like"/>
</dbReference>
<gene>
    <name evidence="2" type="ORF">TRITD_6Av1G218080</name>
</gene>
<name>A0A9R0Y9H0_TRITD</name>
<evidence type="ECO:0000313" key="2">
    <source>
        <dbReference type="EMBL" id="VAI51291.1"/>
    </source>
</evidence>
<dbReference type="EMBL" id="LT934121">
    <property type="protein sequence ID" value="VAI51291.1"/>
    <property type="molecule type" value="Genomic_DNA"/>
</dbReference>
<dbReference type="PANTHER" id="PTHR32278:SF111">
    <property type="entry name" value="F-BOX PROTEIN PP2-B12-RELATED"/>
    <property type="match status" value="1"/>
</dbReference>
<dbReference type="PANTHER" id="PTHR32278">
    <property type="entry name" value="F-BOX DOMAIN-CONTAINING PROTEIN"/>
    <property type="match status" value="1"/>
</dbReference>
<dbReference type="Gramene" id="TRITD6Av1G218080.1">
    <property type="protein sequence ID" value="TRITD6Av1G218080.1"/>
    <property type="gene ID" value="TRITD6Av1G218080"/>
</dbReference>
<dbReference type="InterPro" id="IPR036047">
    <property type="entry name" value="F-box-like_dom_sf"/>
</dbReference>
<dbReference type="CDD" id="cd22162">
    <property type="entry name" value="F-box_AtSKIP3-like"/>
    <property type="match status" value="1"/>
</dbReference>
<feature type="domain" description="F-box" evidence="1">
    <location>
        <begin position="5"/>
        <end position="51"/>
    </location>
</feature>
<keyword evidence="3" id="KW-1185">Reference proteome</keyword>
<dbReference type="Gene3D" id="1.20.1280.50">
    <property type="match status" value="1"/>
</dbReference>
<organism evidence="2 3">
    <name type="scientific">Triticum turgidum subsp. durum</name>
    <name type="common">Durum wheat</name>
    <name type="synonym">Triticum durum</name>
    <dbReference type="NCBI Taxonomy" id="4567"/>
    <lineage>
        <taxon>Eukaryota</taxon>
        <taxon>Viridiplantae</taxon>
        <taxon>Streptophyta</taxon>
        <taxon>Embryophyta</taxon>
        <taxon>Tracheophyta</taxon>
        <taxon>Spermatophyta</taxon>
        <taxon>Magnoliopsida</taxon>
        <taxon>Liliopsida</taxon>
        <taxon>Poales</taxon>
        <taxon>Poaceae</taxon>
        <taxon>BOP clade</taxon>
        <taxon>Pooideae</taxon>
        <taxon>Triticodae</taxon>
        <taxon>Triticeae</taxon>
        <taxon>Triticinae</taxon>
        <taxon>Triticum</taxon>
    </lineage>
</organism>
<proteinExistence type="predicted"/>
<dbReference type="PROSITE" id="PS50181">
    <property type="entry name" value="FBOX"/>
    <property type="match status" value="1"/>
</dbReference>
<dbReference type="InterPro" id="IPR001810">
    <property type="entry name" value="F-box_dom"/>
</dbReference>
<dbReference type="AlphaFoldDB" id="A0A9R0Y9H0"/>